<dbReference type="PIRSF" id="PIRSF000808">
    <property type="entry name" value="GalT"/>
    <property type="match status" value="1"/>
</dbReference>
<evidence type="ECO:0000256" key="3">
    <source>
        <dbReference type="ARBA" id="ARBA00023277"/>
    </source>
</evidence>
<gene>
    <name evidence="7" type="ORF">GJV85_07410</name>
</gene>
<dbReference type="GO" id="GO:0006012">
    <property type="term" value="P:galactose metabolic process"/>
    <property type="evidence" value="ECO:0007669"/>
    <property type="project" value="InterPro"/>
</dbReference>
<dbReference type="GO" id="GO:0008108">
    <property type="term" value="F:UDP-glucose:hexose-1-phosphate uridylyltransferase activity"/>
    <property type="evidence" value="ECO:0007669"/>
    <property type="project" value="InterPro"/>
</dbReference>
<dbReference type="InterPro" id="IPR036265">
    <property type="entry name" value="HIT-like_sf"/>
</dbReference>
<dbReference type="InterPro" id="IPR053177">
    <property type="entry name" value="ADP-glucose_phosphorylase"/>
</dbReference>
<evidence type="ECO:0000313" key="7">
    <source>
        <dbReference type="EMBL" id="QSZ41940.1"/>
    </source>
</evidence>
<evidence type="ECO:0000259" key="6">
    <source>
        <dbReference type="Pfam" id="PF01087"/>
    </source>
</evidence>
<evidence type="ECO:0000256" key="1">
    <source>
        <dbReference type="ARBA" id="ARBA00022679"/>
    </source>
</evidence>
<dbReference type="Gene3D" id="3.30.428.10">
    <property type="entry name" value="HIT-like"/>
    <property type="match status" value="2"/>
</dbReference>
<protein>
    <submittedName>
        <fullName evidence="7">DUF4931 domain-containing protein</fullName>
    </submittedName>
</protein>
<dbReference type="PANTHER" id="PTHR42763">
    <property type="entry name" value="ADP-GLUCOSE PHOSPHORYLASE"/>
    <property type="match status" value="1"/>
</dbReference>
<proteinExistence type="predicted"/>
<name>A0A975B0L8_9BACT</name>
<keyword evidence="8" id="KW-1185">Reference proteome</keyword>
<evidence type="ECO:0000256" key="5">
    <source>
        <dbReference type="PIRSR" id="PIRSR000808-3"/>
    </source>
</evidence>
<dbReference type="InterPro" id="IPR005849">
    <property type="entry name" value="GalP_Utransf_N"/>
</dbReference>
<keyword evidence="5" id="KW-0862">Zinc</keyword>
<organism evidence="7 8">
    <name type="scientific">Sulfurimonas aquatica</name>
    <dbReference type="NCBI Taxonomy" id="2672570"/>
    <lineage>
        <taxon>Bacteria</taxon>
        <taxon>Pseudomonadati</taxon>
        <taxon>Campylobacterota</taxon>
        <taxon>Epsilonproteobacteria</taxon>
        <taxon>Campylobacterales</taxon>
        <taxon>Sulfurimonadaceae</taxon>
        <taxon>Sulfurimonas</taxon>
    </lineage>
</organism>
<sequence length="342" mass="39282">MSEIRYDRLHDTHVIIAPERLHRTDYSVKRDEVNIEHKNCPFCEGNEKLTPPEIFAIRGKGTFANEEGWHTRVVPNLFKAVQIEMPYKHHYGPFEYLEGFGAHEIVIDTPKHHTSMVQWSQENVEEWLQTLRQRVSDLRRDHRIAYISLFKNEGTQAGSTQAHSHTQVIGLPIIPKIQKEAYARSYEYYKSNEHSLVESVLMHEEEDSRRIIANSSDFTAYCPYASTYPFEVMISSKAALGQIDTISDESIKELAPLLLGVLKKMKIQLDSFDFNLCISTPPLQEGSIEHELLSSVDEACRFSIRIMPRIYKYGGFEQSTGVVINPVTPELAAKLLREEKDA</sequence>
<comment type="cofactor">
    <cofactor evidence="5">
        <name>Zn(2+)</name>
        <dbReference type="ChEBI" id="CHEBI:29105"/>
    </cofactor>
    <text evidence="5">Binds 1 zinc ion per subunit.</text>
</comment>
<keyword evidence="5" id="KW-0479">Metal-binding</keyword>
<reference evidence="7" key="2">
    <citation type="submission" date="2021-04" db="EMBL/GenBank/DDBJ databases">
        <title>Isolation and characterization of a novel species of the genus Sulfurimonas.</title>
        <authorList>
            <person name="Fukui M."/>
        </authorList>
    </citation>
    <scope>NUCLEOTIDE SEQUENCE</scope>
    <source>
        <strain evidence="7">H1576</strain>
    </source>
</reference>
<reference evidence="7" key="1">
    <citation type="submission" date="2019-11" db="EMBL/GenBank/DDBJ databases">
        <authorList>
            <person name="Kojima H."/>
        </authorList>
    </citation>
    <scope>NUCLEOTIDE SEQUENCE</scope>
    <source>
        <strain evidence="7">H1576</strain>
    </source>
</reference>
<feature type="binding site" evidence="5">
    <location>
        <position position="112"/>
    </location>
    <ligand>
        <name>Zn(2+)</name>
        <dbReference type="ChEBI" id="CHEBI:29105"/>
    </ligand>
</feature>
<feature type="binding site" evidence="5">
    <location>
        <position position="43"/>
    </location>
    <ligand>
        <name>Zn(2+)</name>
        <dbReference type="ChEBI" id="CHEBI:29105"/>
    </ligand>
</feature>
<feature type="binding site" evidence="5">
    <location>
        <position position="40"/>
    </location>
    <ligand>
        <name>Zn(2+)</name>
        <dbReference type="ChEBI" id="CHEBI:29105"/>
    </ligand>
</feature>
<keyword evidence="3" id="KW-0119">Carbohydrate metabolism</keyword>
<dbReference type="SUPFAM" id="SSF54197">
    <property type="entry name" value="HIT-like"/>
    <property type="match status" value="2"/>
</dbReference>
<evidence type="ECO:0000256" key="2">
    <source>
        <dbReference type="ARBA" id="ARBA00022695"/>
    </source>
</evidence>
<dbReference type="Pfam" id="PF01087">
    <property type="entry name" value="GalP_UDP_transf"/>
    <property type="match status" value="1"/>
</dbReference>
<evidence type="ECO:0000313" key="8">
    <source>
        <dbReference type="Proteomes" id="UP000671852"/>
    </source>
</evidence>
<dbReference type="EMBL" id="CP046072">
    <property type="protein sequence ID" value="QSZ41940.1"/>
    <property type="molecule type" value="Genomic_DNA"/>
</dbReference>
<evidence type="ECO:0000256" key="4">
    <source>
        <dbReference type="PIRSR" id="PIRSR000808-1"/>
    </source>
</evidence>
<dbReference type="InterPro" id="IPR001937">
    <property type="entry name" value="GalP_UDPtransf1"/>
</dbReference>
<dbReference type="Proteomes" id="UP000671852">
    <property type="component" value="Chromosome"/>
</dbReference>
<keyword evidence="1" id="KW-0808">Transferase</keyword>
<dbReference type="GO" id="GO:0008270">
    <property type="term" value="F:zinc ion binding"/>
    <property type="evidence" value="ECO:0007669"/>
    <property type="project" value="InterPro"/>
</dbReference>
<feature type="binding site" evidence="5">
    <location>
        <position position="163"/>
    </location>
    <ligand>
        <name>Zn(2+)</name>
        <dbReference type="ChEBI" id="CHEBI:29105"/>
    </ligand>
</feature>
<accession>A0A975B0L8</accession>
<dbReference type="RefSeq" id="WP_207560758.1">
    <property type="nucleotide sequence ID" value="NZ_CP046072.1"/>
</dbReference>
<dbReference type="AlphaFoldDB" id="A0A975B0L8"/>
<feature type="domain" description="Galactose-1-phosphate uridyl transferase N-terminal" evidence="6">
    <location>
        <begin position="2"/>
        <end position="175"/>
    </location>
</feature>
<dbReference type="KEGG" id="saqt:GJV85_07410"/>
<keyword evidence="2" id="KW-0548">Nucleotidyltransferase</keyword>
<dbReference type="PANTHER" id="PTHR42763:SF2">
    <property type="entry name" value="ADP-GLUCOSE PHOSPHORYLASE"/>
    <property type="match status" value="1"/>
</dbReference>
<feature type="active site" description="Tele-UMP-histidine intermediate" evidence="4">
    <location>
        <position position="165"/>
    </location>
</feature>